<dbReference type="AlphaFoldDB" id="A0A060JGX5"/>
<accession>A0A060JGX5</accession>
<evidence type="ECO:0000256" key="2">
    <source>
        <dbReference type="SAM" id="Phobius"/>
    </source>
</evidence>
<feature type="transmembrane region" description="Helical" evidence="2">
    <location>
        <begin position="36"/>
        <end position="55"/>
    </location>
</feature>
<dbReference type="RefSeq" id="WP_051636292.1">
    <property type="nucleotide sequence ID" value="NZ_CP007490.1"/>
</dbReference>
<feature type="transmembrane region" description="Helical" evidence="2">
    <location>
        <begin position="6"/>
        <end position="24"/>
    </location>
</feature>
<name>A0A060JGX5_9MICO</name>
<dbReference type="PANTHER" id="PTHR30487">
    <property type="entry name" value="TYPE 4 PREPILIN-LIKE PROTEINS LEADER PEPTIDE-PROCESSING ENZYME"/>
    <property type="match status" value="1"/>
</dbReference>
<feature type="transmembrane region" description="Helical" evidence="2">
    <location>
        <begin position="144"/>
        <end position="162"/>
    </location>
</feature>
<evidence type="ECO:0000313" key="4">
    <source>
        <dbReference type="EMBL" id="AIC47792.1"/>
    </source>
</evidence>
<keyword evidence="2" id="KW-0812">Transmembrane</keyword>
<keyword evidence="4" id="KW-0808">Transferase</keyword>
<keyword evidence="2" id="KW-1133">Transmembrane helix</keyword>
<dbReference type="GO" id="GO:0004190">
    <property type="term" value="F:aspartic-type endopeptidase activity"/>
    <property type="evidence" value="ECO:0007669"/>
    <property type="project" value="UniProtKB-EC"/>
</dbReference>
<dbReference type="GO" id="GO:0008168">
    <property type="term" value="F:methyltransferase activity"/>
    <property type="evidence" value="ECO:0007669"/>
    <property type="project" value="UniProtKB-KW"/>
</dbReference>
<dbReference type="Gene3D" id="1.20.120.1220">
    <property type="match status" value="1"/>
</dbReference>
<evidence type="ECO:0000256" key="1">
    <source>
        <dbReference type="ARBA" id="ARBA00005801"/>
    </source>
</evidence>
<gene>
    <name evidence="4" type="ORF">Rhola_00009920</name>
</gene>
<dbReference type="KEGG" id="rla:Rhola_00009920"/>
<dbReference type="Pfam" id="PF01478">
    <property type="entry name" value="Peptidase_A24"/>
    <property type="match status" value="1"/>
</dbReference>
<dbReference type="eggNOG" id="COG1989">
    <property type="taxonomic scope" value="Bacteria"/>
</dbReference>
<feature type="transmembrane region" description="Helical" evidence="2">
    <location>
        <begin position="88"/>
        <end position="106"/>
    </location>
</feature>
<reference evidence="4 5" key="1">
    <citation type="journal article" date="2014" name="Int. J. Syst. Evol. Microbiol.">
        <title>Rhodoluna lacicola gen. nov., sp. nov., a planktonic freshwater bacterium with stream-lined genome.</title>
        <authorList>
            <person name="Hahn M."/>
            <person name="Schmidt J."/>
            <person name="Taipale S.J."/>
            <person name="Doolittle W.F."/>
            <person name="Koll U."/>
        </authorList>
    </citation>
    <scope>NUCLEOTIDE SEQUENCE [LARGE SCALE GENOMIC DNA]</scope>
    <source>
        <strain evidence="4 5">MWH-Ta8</strain>
    </source>
</reference>
<dbReference type="InterPro" id="IPR050882">
    <property type="entry name" value="Prepilin_peptidase/N-MTase"/>
</dbReference>
<keyword evidence="4" id="KW-0489">Methyltransferase</keyword>
<dbReference type="GO" id="GO:0005886">
    <property type="term" value="C:plasma membrane"/>
    <property type="evidence" value="ECO:0007669"/>
    <property type="project" value="TreeGrafter"/>
</dbReference>
<evidence type="ECO:0000259" key="3">
    <source>
        <dbReference type="Pfam" id="PF01478"/>
    </source>
</evidence>
<dbReference type="GO" id="GO:0032259">
    <property type="term" value="P:methylation"/>
    <property type="evidence" value="ECO:0007669"/>
    <property type="project" value="UniProtKB-KW"/>
</dbReference>
<dbReference type="EC" id="3.4.23.43" evidence="4"/>
<dbReference type="STRING" id="529884.Rhola_00009920"/>
<dbReference type="EC" id="2.1.1.-" evidence="4"/>
<dbReference type="GO" id="GO:0006465">
    <property type="term" value="P:signal peptide processing"/>
    <property type="evidence" value="ECO:0007669"/>
    <property type="project" value="TreeGrafter"/>
</dbReference>
<evidence type="ECO:0000313" key="5">
    <source>
        <dbReference type="Proteomes" id="UP000067708"/>
    </source>
</evidence>
<feature type="transmembrane region" description="Helical" evidence="2">
    <location>
        <begin position="112"/>
        <end position="132"/>
    </location>
</feature>
<dbReference type="Proteomes" id="UP000067708">
    <property type="component" value="Chromosome"/>
</dbReference>
<dbReference type="EMBL" id="CP007490">
    <property type="protein sequence ID" value="AIC47792.1"/>
    <property type="molecule type" value="Genomic_DNA"/>
</dbReference>
<keyword evidence="5" id="KW-1185">Reference proteome</keyword>
<dbReference type="PANTHER" id="PTHR30487:SF0">
    <property type="entry name" value="PREPILIN LEADER PEPTIDASE_N-METHYLTRANSFERASE-RELATED"/>
    <property type="match status" value="1"/>
</dbReference>
<sequence>MNPESLLSIALASAGAIYLVSVAWPLSRIDIAEHRLPNRLVLPAFPISIVGQLAGSALSDQWLNLAVAAVAGATAFVIGLAANRWASLGMGDVKLISAIALAMGWFSFMGPLLAVALAFIIASLVVLVLIGLGRSSLKSSIALGPYLLVGFVLTQMLIWSTYLGGFSPNFFM</sequence>
<proteinExistence type="inferred from homology"/>
<feature type="domain" description="Prepilin type IV endopeptidase peptidase" evidence="3">
    <location>
        <begin position="18"/>
        <end position="126"/>
    </location>
</feature>
<comment type="similarity">
    <text evidence="1">Belongs to the peptidase A24 family.</text>
</comment>
<keyword evidence="4" id="KW-0378">Hydrolase</keyword>
<dbReference type="HOGENOM" id="CLU_057101_2_2_11"/>
<keyword evidence="2" id="KW-0472">Membrane</keyword>
<dbReference type="InterPro" id="IPR000045">
    <property type="entry name" value="Prepilin_IV_endopep_pep"/>
</dbReference>
<feature type="transmembrane region" description="Helical" evidence="2">
    <location>
        <begin position="61"/>
        <end position="81"/>
    </location>
</feature>
<organism evidence="4 5">
    <name type="scientific">Rhodoluna lacicola</name>
    <dbReference type="NCBI Taxonomy" id="529884"/>
    <lineage>
        <taxon>Bacteria</taxon>
        <taxon>Bacillati</taxon>
        <taxon>Actinomycetota</taxon>
        <taxon>Actinomycetes</taxon>
        <taxon>Micrococcales</taxon>
        <taxon>Microbacteriaceae</taxon>
        <taxon>Luna cluster</taxon>
        <taxon>Luna-1 subcluster</taxon>
        <taxon>Rhodoluna</taxon>
    </lineage>
</organism>
<protein>
    <submittedName>
        <fullName evidence="4">Type IV leader peptidase family</fullName>
        <ecNumber evidence="4">2.1.1.-</ecNumber>
        <ecNumber evidence="4">3.4.23.43</ecNumber>
    </submittedName>
</protein>
<dbReference type="OrthoDB" id="2087435at2"/>